<feature type="transmembrane region" description="Helical" evidence="2">
    <location>
        <begin position="77"/>
        <end position="95"/>
    </location>
</feature>
<evidence type="ECO:0000313" key="4">
    <source>
        <dbReference type="Proteomes" id="UP000182652"/>
    </source>
</evidence>
<sequence length="105" mass="11095">MTHDDAPRPRRTSSLRGARERAQALRASGARVAAPWRRGPSDPRAGKKAHRNGRGLFVGAVIGGVLGYFAGRAIGQGALGIVFGALIGAAVLYRLNPGPWGRNRK</sequence>
<dbReference type="RefSeq" id="WP_254780612.1">
    <property type="nucleotide sequence ID" value="NZ_FNSN01000003.1"/>
</dbReference>
<evidence type="ECO:0000313" key="3">
    <source>
        <dbReference type="EMBL" id="SEC37262.1"/>
    </source>
</evidence>
<keyword evidence="2" id="KW-0472">Membrane</keyword>
<gene>
    <name evidence="3" type="ORF">SAMN04489745_2700</name>
</gene>
<dbReference type="EMBL" id="FNSN01000003">
    <property type="protein sequence ID" value="SEC37262.1"/>
    <property type="molecule type" value="Genomic_DNA"/>
</dbReference>
<protein>
    <recommendedName>
        <fullName evidence="5">Glycine zipper 2TM domain-containing protein</fullName>
    </recommendedName>
</protein>
<name>A0A1H4RZG7_9MICC</name>
<keyword evidence="2" id="KW-0812">Transmembrane</keyword>
<evidence type="ECO:0000256" key="2">
    <source>
        <dbReference type="SAM" id="Phobius"/>
    </source>
</evidence>
<organism evidence="3 4">
    <name type="scientific">Arthrobacter woluwensis</name>
    <dbReference type="NCBI Taxonomy" id="156980"/>
    <lineage>
        <taxon>Bacteria</taxon>
        <taxon>Bacillati</taxon>
        <taxon>Actinomycetota</taxon>
        <taxon>Actinomycetes</taxon>
        <taxon>Micrococcales</taxon>
        <taxon>Micrococcaceae</taxon>
        <taxon>Arthrobacter</taxon>
    </lineage>
</organism>
<reference evidence="3 4" key="1">
    <citation type="submission" date="2016-10" db="EMBL/GenBank/DDBJ databases">
        <authorList>
            <person name="de Groot N.N."/>
        </authorList>
    </citation>
    <scope>NUCLEOTIDE SEQUENCE [LARGE SCALE GENOMIC DNA]</scope>
    <source>
        <strain evidence="3 4">DSM 10495</strain>
    </source>
</reference>
<keyword evidence="4" id="KW-1185">Reference proteome</keyword>
<dbReference type="STRING" id="156980.SAMN04489745_2700"/>
<evidence type="ECO:0000256" key="1">
    <source>
        <dbReference type="SAM" id="MobiDB-lite"/>
    </source>
</evidence>
<feature type="transmembrane region" description="Helical" evidence="2">
    <location>
        <begin position="53"/>
        <end position="71"/>
    </location>
</feature>
<dbReference type="Proteomes" id="UP000182652">
    <property type="component" value="Unassembled WGS sequence"/>
</dbReference>
<accession>A0A1H4RZG7</accession>
<feature type="region of interest" description="Disordered" evidence="1">
    <location>
        <begin position="1"/>
        <end position="50"/>
    </location>
</feature>
<dbReference type="AlphaFoldDB" id="A0A1H4RZG7"/>
<keyword evidence="2" id="KW-1133">Transmembrane helix</keyword>
<proteinExistence type="predicted"/>
<evidence type="ECO:0008006" key="5">
    <source>
        <dbReference type="Google" id="ProtNLM"/>
    </source>
</evidence>